<evidence type="ECO:0000313" key="3">
    <source>
        <dbReference type="Proteomes" id="UP001152797"/>
    </source>
</evidence>
<reference evidence="2 3" key="2">
    <citation type="submission" date="2024-05" db="EMBL/GenBank/DDBJ databases">
        <authorList>
            <person name="Chen Y."/>
            <person name="Shah S."/>
            <person name="Dougan E. K."/>
            <person name="Thang M."/>
            <person name="Chan C."/>
        </authorList>
    </citation>
    <scope>NUCLEOTIDE SEQUENCE [LARGE SCALE GENOMIC DNA]</scope>
</reference>
<evidence type="ECO:0000313" key="1">
    <source>
        <dbReference type="EMBL" id="CAI4005861.1"/>
    </source>
</evidence>
<dbReference type="EMBL" id="CAMXCT030003711">
    <property type="protein sequence ID" value="CAL4793173.1"/>
    <property type="molecule type" value="Genomic_DNA"/>
</dbReference>
<accession>A0A9P1GCM2</accession>
<reference evidence="1" key="1">
    <citation type="submission" date="2022-10" db="EMBL/GenBank/DDBJ databases">
        <authorList>
            <person name="Chen Y."/>
            <person name="Dougan E. K."/>
            <person name="Chan C."/>
            <person name="Rhodes N."/>
            <person name="Thang M."/>
        </authorList>
    </citation>
    <scope>NUCLEOTIDE SEQUENCE</scope>
</reference>
<dbReference type="EMBL" id="CAMXCT010003711">
    <property type="protein sequence ID" value="CAI4005861.1"/>
    <property type="molecule type" value="Genomic_DNA"/>
</dbReference>
<sequence>MVLPVLVLFPSGETALQRDLSDTTSTKELQEILAVELRDAHAWQLELIHDQGMLPKTAILADAYLPQDREAGRQMELQLVRRARQEYEPYQPSLKVSEGELSSVPKVTLVFYGVGFHALSQLFMSIKRFAIRGSYQGPSMGGHETCTVHFQRSDQKTIRLELRHLLPKQEGRLPDFFFDGADGILLPFSLHYSSSFDQALASMRYIDSLETLDARKIQRVLLGTHLHMHGKSREITSREALQVAHSRGYSYHEVFSNSLRNMEDFRGAGHKEATILERFLMGEL</sequence>
<dbReference type="AlphaFoldDB" id="A0A9P1GCM2"/>
<name>A0A9P1GCM2_9DINO</name>
<organism evidence="1">
    <name type="scientific">Cladocopium goreaui</name>
    <dbReference type="NCBI Taxonomy" id="2562237"/>
    <lineage>
        <taxon>Eukaryota</taxon>
        <taxon>Sar</taxon>
        <taxon>Alveolata</taxon>
        <taxon>Dinophyceae</taxon>
        <taxon>Suessiales</taxon>
        <taxon>Symbiodiniaceae</taxon>
        <taxon>Cladocopium</taxon>
    </lineage>
</organism>
<dbReference type="GO" id="GO:0005525">
    <property type="term" value="F:GTP binding"/>
    <property type="evidence" value="ECO:0007669"/>
    <property type="project" value="InterPro"/>
</dbReference>
<dbReference type="InterPro" id="IPR027417">
    <property type="entry name" value="P-loop_NTPase"/>
</dbReference>
<proteinExistence type="predicted"/>
<protein>
    <submittedName>
        <fullName evidence="1">Uncharacterized protein</fullName>
    </submittedName>
</protein>
<gene>
    <name evidence="1" type="ORF">C1SCF055_LOCUS31548</name>
</gene>
<comment type="caution">
    <text evidence="1">The sequence shown here is derived from an EMBL/GenBank/DDBJ whole genome shotgun (WGS) entry which is preliminary data.</text>
</comment>
<keyword evidence="3" id="KW-1185">Reference proteome</keyword>
<dbReference type="Gene3D" id="3.40.50.300">
    <property type="entry name" value="P-loop containing nucleotide triphosphate hydrolases"/>
    <property type="match status" value="1"/>
</dbReference>
<dbReference type="EMBL" id="CAMXCT020003711">
    <property type="protein sequence ID" value="CAL1159236.1"/>
    <property type="molecule type" value="Genomic_DNA"/>
</dbReference>
<dbReference type="GO" id="GO:0003924">
    <property type="term" value="F:GTPase activity"/>
    <property type="evidence" value="ECO:0007669"/>
    <property type="project" value="InterPro"/>
</dbReference>
<dbReference type="Pfam" id="PF00071">
    <property type="entry name" value="Ras"/>
    <property type="match status" value="1"/>
</dbReference>
<dbReference type="Proteomes" id="UP001152797">
    <property type="component" value="Unassembled WGS sequence"/>
</dbReference>
<evidence type="ECO:0000313" key="2">
    <source>
        <dbReference type="EMBL" id="CAL4793173.1"/>
    </source>
</evidence>
<dbReference type="InterPro" id="IPR001806">
    <property type="entry name" value="Small_GTPase"/>
</dbReference>